<reference evidence="9 11" key="2">
    <citation type="journal article" date="2013" name="Nature">
        <title>Insights into bilaterian evolution from three spiralian genomes.</title>
        <authorList>
            <person name="Simakov O."/>
            <person name="Marletaz F."/>
            <person name="Cho S.J."/>
            <person name="Edsinger-Gonzales E."/>
            <person name="Havlak P."/>
            <person name="Hellsten U."/>
            <person name="Kuo D.H."/>
            <person name="Larsson T."/>
            <person name="Lv J."/>
            <person name="Arendt D."/>
            <person name="Savage R."/>
            <person name="Osoegawa K."/>
            <person name="de Jong P."/>
            <person name="Grimwood J."/>
            <person name="Chapman J.A."/>
            <person name="Shapiro H."/>
            <person name="Aerts A."/>
            <person name="Otillar R.P."/>
            <person name="Terry A.Y."/>
            <person name="Boore J.L."/>
            <person name="Grigoriev I.V."/>
            <person name="Lindberg D.R."/>
            <person name="Seaver E.C."/>
            <person name="Weisblat D.A."/>
            <person name="Putnam N.H."/>
            <person name="Rokhsar D.S."/>
        </authorList>
    </citation>
    <scope>NUCLEOTIDE SEQUENCE</scope>
    <source>
        <strain evidence="9 11">I ESC-2004</strain>
    </source>
</reference>
<reference evidence="11" key="1">
    <citation type="submission" date="2012-12" db="EMBL/GenBank/DDBJ databases">
        <authorList>
            <person name="Hellsten U."/>
            <person name="Grimwood J."/>
            <person name="Chapman J.A."/>
            <person name="Shapiro H."/>
            <person name="Aerts A."/>
            <person name="Otillar R.P."/>
            <person name="Terry A.Y."/>
            <person name="Boore J.L."/>
            <person name="Simakov O."/>
            <person name="Marletaz F."/>
            <person name="Cho S.-J."/>
            <person name="Edsinger-Gonzales E."/>
            <person name="Havlak P."/>
            <person name="Kuo D.-H."/>
            <person name="Larsson T."/>
            <person name="Lv J."/>
            <person name="Arendt D."/>
            <person name="Savage R."/>
            <person name="Osoegawa K."/>
            <person name="de Jong P."/>
            <person name="Lindberg D.R."/>
            <person name="Seaver E.C."/>
            <person name="Weisblat D.A."/>
            <person name="Putnam N.H."/>
            <person name="Grigoriev I.V."/>
            <person name="Rokhsar D.S."/>
        </authorList>
    </citation>
    <scope>NUCLEOTIDE SEQUENCE</scope>
    <source>
        <strain evidence="11">I ESC-2004</strain>
    </source>
</reference>
<reference evidence="10" key="3">
    <citation type="submission" date="2015-06" db="UniProtKB">
        <authorList>
            <consortium name="EnsemblMetazoa"/>
        </authorList>
    </citation>
    <scope>IDENTIFICATION</scope>
</reference>
<dbReference type="HOGENOM" id="CLU_051065_3_0_1"/>
<evidence type="ECO:0000256" key="4">
    <source>
        <dbReference type="ARBA" id="ARBA00022728"/>
    </source>
</evidence>
<comment type="subcellular location">
    <subcellularLocation>
        <location evidence="1 7">Nucleus</location>
    </subcellularLocation>
</comment>
<feature type="region of interest" description="Disordered" evidence="8">
    <location>
        <begin position="1"/>
        <end position="20"/>
    </location>
</feature>
<dbReference type="OMA" id="RRRMHND"/>
<dbReference type="PANTHER" id="PTHR13264">
    <property type="entry name" value="GCIP-INTERACTING PROTEIN P29"/>
    <property type="match status" value="1"/>
</dbReference>
<dbReference type="InterPro" id="IPR013260">
    <property type="entry name" value="mRNA_splic_SYF2"/>
</dbReference>
<proteinExistence type="inferred from homology"/>
<comment type="function">
    <text evidence="7">Involved in pre-mRNA splicing.</text>
</comment>
<keyword evidence="11" id="KW-1185">Reference proteome</keyword>
<dbReference type="EMBL" id="KB301807">
    <property type="protein sequence ID" value="ELU05061.1"/>
    <property type="molecule type" value="Genomic_DNA"/>
</dbReference>
<dbReference type="STRING" id="283909.R7UNX6"/>
<evidence type="ECO:0000313" key="10">
    <source>
        <dbReference type="EnsemblMetazoa" id="CapteP20848"/>
    </source>
</evidence>
<gene>
    <name evidence="9" type="ORF">CAPTEDRAFT_20848</name>
</gene>
<evidence type="ECO:0000256" key="2">
    <source>
        <dbReference type="ARBA" id="ARBA00010028"/>
    </source>
</evidence>
<evidence type="ECO:0000313" key="9">
    <source>
        <dbReference type="EMBL" id="ELU05061.1"/>
    </source>
</evidence>
<feature type="compositionally biased region" description="Basic and acidic residues" evidence="8">
    <location>
        <begin position="131"/>
        <end position="141"/>
    </location>
</feature>
<organism evidence="9">
    <name type="scientific">Capitella teleta</name>
    <name type="common">Polychaete worm</name>
    <dbReference type="NCBI Taxonomy" id="283909"/>
    <lineage>
        <taxon>Eukaryota</taxon>
        <taxon>Metazoa</taxon>
        <taxon>Spiralia</taxon>
        <taxon>Lophotrochozoa</taxon>
        <taxon>Annelida</taxon>
        <taxon>Polychaeta</taxon>
        <taxon>Sedentaria</taxon>
        <taxon>Scolecida</taxon>
        <taxon>Capitellidae</taxon>
        <taxon>Capitella</taxon>
    </lineage>
</organism>
<feature type="compositionally biased region" description="Low complexity" evidence="8">
    <location>
        <begin position="1"/>
        <end position="14"/>
    </location>
</feature>
<evidence type="ECO:0000313" key="11">
    <source>
        <dbReference type="Proteomes" id="UP000014760"/>
    </source>
</evidence>
<keyword evidence="4 7" id="KW-0747">Spliceosome</keyword>
<dbReference type="OrthoDB" id="199717at2759"/>
<dbReference type="EMBL" id="AMQN01007955">
    <property type="status" value="NOT_ANNOTATED_CDS"/>
    <property type="molecule type" value="Genomic_DNA"/>
</dbReference>
<dbReference type="GO" id="GO:0071013">
    <property type="term" value="C:catalytic step 2 spliceosome"/>
    <property type="evidence" value="ECO:0007669"/>
    <property type="project" value="TreeGrafter"/>
</dbReference>
<dbReference type="GO" id="GO:0000398">
    <property type="term" value="P:mRNA splicing, via spliceosome"/>
    <property type="evidence" value="ECO:0007669"/>
    <property type="project" value="UniProtKB-UniRule"/>
</dbReference>
<name>R7UNX6_CAPTE</name>
<feature type="region of interest" description="Disordered" evidence="8">
    <location>
        <begin position="92"/>
        <end position="164"/>
    </location>
</feature>
<dbReference type="GO" id="GO:0071014">
    <property type="term" value="C:post-mRNA release spliceosomal complex"/>
    <property type="evidence" value="ECO:0007669"/>
    <property type="project" value="TreeGrafter"/>
</dbReference>
<dbReference type="PANTHER" id="PTHR13264:SF5">
    <property type="entry name" value="PRE-MRNA-SPLICING FACTOR SYF2"/>
    <property type="match status" value="1"/>
</dbReference>
<dbReference type="AlphaFoldDB" id="R7UNX6"/>
<sequence length="229" mass="27122">MEAAGSSGEQSAAAKRAERMDRLRNLHLKRNEARKMNHAEVVEEDKRKKLPTNFETKRKRVEWEEQQDQLRKDCESSGKDFDRVKLLEVGADEAERYEKKKKKRNPDGGFADYEQATFRQYSRLSRQMKPNPEEYAHEKNKLGKAFYPSVDTLGTTEHTDTKESIDRMVDDLEQQIEKRSKYSRRRTHDEEADIDYINERNMKFNKKLERFYGSYTSEIKQNLERGTAV</sequence>
<accession>R7UNX6</accession>
<keyword evidence="5 7" id="KW-0508">mRNA splicing</keyword>
<evidence type="ECO:0000256" key="7">
    <source>
        <dbReference type="RuleBase" id="RU367148"/>
    </source>
</evidence>
<dbReference type="EnsemblMetazoa" id="CapteT20848">
    <property type="protein sequence ID" value="CapteP20848"/>
    <property type="gene ID" value="CapteG20848"/>
</dbReference>
<comment type="similarity">
    <text evidence="2 7">Belongs to the SYF2 family.</text>
</comment>
<evidence type="ECO:0000256" key="8">
    <source>
        <dbReference type="SAM" id="MobiDB-lite"/>
    </source>
</evidence>
<dbReference type="Proteomes" id="UP000014760">
    <property type="component" value="Unassembled WGS sequence"/>
</dbReference>
<protein>
    <recommendedName>
        <fullName evidence="7">Pre-mRNA-splicing factor SYF2</fullName>
    </recommendedName>
</protein>
<dbReference type="EMBL" id="AMQN01007954">
    <property type="status" value="NOT_ANNOTATED_CDS"/>
    <property type="molecule type" value="Genomic_DNA"/>
</dbReference>
<evidence type="ECO:0000256" key="3">
    <source>
        <dbReference type="ARBA" id="ARBA00022664"/>
    </source>
</evidence>
<dbReference type="GO" id="GO:0000974">
    <property type="term" value="C:Prp19 complex"/>
    <property type="evidence" value="ECO:0007669"/>
    <property type="project" value="TreeGrafter"/>
</dbReference>
<keyword evidence="3 7" id="KW-0507">mRNA processing</keyword>
<comment type="subunit">
    <text evidence="7">May be part of a spliceosome complex.</text>
</comment>
<dbReference type="FunCoup" id="R7UNX6">
    <property type="interactions" value="1025"/>
</dbReference>
<evidence type="ECO:0000256" key="1">
    <source>
        <dbReference type="ARBA" id="ARBA00004123"/>
    </source>
</evidence>
<evidence type="ECO:0000256" key="6">
    <source>
        <dbReference type="ARBA" id="ARBA00023242"/>
    </source>
</evidence>
<feature type="region of interest" description="Disordered" evidence="8">
    <location>
        <begin position="26"/>
        <end position="47"/>
    </location>
</feature>
<dbReference type="Pfam" id="PF08231">
    <property type="entry name" value="SYF2"/>
    <property type="match status" value="1"/>
</dbReference>
<keyword evidence="6 7" id="KW-0539">Nucleus</keyword>
<evidence type="ECO:0000256" key="5">
    <source>
        <dbReference type="ARBA" id="ARBA00023187"/>
    </source>
</evidence>